<name>A0ABS5ERC8_9PROT</name>
<dbReference type="Gene3D" id="3.55.50.30">
    <property type="match status" value="1"/>
</dbReference>
<keyword evidence="7 16" id="KW-0732">Signal</keyword>
<dbReference type="CDD" id="cd01347">
    <property type="entry name" value="ligand_gated_channel"/>
    <property type="match status" value="1"/>
</dbReference>
<accession>A0ABS5ERC8</accession>
<evidence type="ECO:0000256" key="5">
    <source>
        <dbReference type="ARBA" id="ARBA00022496"/>
    </source>
</evidence>
<dbReference type="InterPro" id="IPR039426">
    <property type="entry name" value="TonB-dep_rcpt-like"/>
</dbReference>
<evidence type="ECO:0000313" key="19">
    <source>
        <dbReference type="Proteomes" id="UP001196870"/>
    </source>
</evidence>
<keyword evidence="9" id="KW-0406">Ion transport</keyword>
<evidence type="ECO:0000313" key="18">
    <source>
        <dbReference type="EMBL" id="MBR0662838.1"/>
    </source>
</evidence>
<dbReference type="Pfam" id="PF00593">
    <property type="entry name" value="TonB_dep_Rec_b-barrel"/>
    <property type="match status" value="1"/>
</dbReference>
<evidence type="ECO:0000256" key="2">
    <source>
        <dbReference type="ARBA" id="ARBA00009810"/>
    </source>
</evidence>
<dbReference type="InterPro" id="IPR012910">
    <property type="entry name" value="Plug_dom"/>
</dbReference>
<reference evidence="19" key="1">
    <citation type="journal article" date="2021" name="Syst. Appl. Microbiol.">
        <title>Roseomonas hellenica sp. nov., isolated from roots of wild-growing Alkanna tinctoria.</title>
        <authorList>
            <person name="Rat A."/>
            <person name="Naranjo H.D."/>
            <person name="Lebbe L."/>
            <person name="Cnockaert M."/>
            <person name="Krigas N."/>
            <person name="Grigoriadou K."/>
            <person name="Maloupa E."/>
            <person name="Willems A."/>
        </authorList>
    </citation>
    <scope>NUCLEOTIDE SEQUENCE [LARGE SCALE GENOMIC DNA]</scope>
    <source>
        <strain evidence="19">LMG 31523</strain>
    </source>
</reference>
<organism evidence="18 19">
    <name type="scientific">Plastoroseomonas hellenica</name>
    <dbReference type="NCBI Taxonomy" id="2687306"/>
    <lineage>
        <taxon>Bacteria</taxon>
        <taxon>Pseudomonadati</taxon>
        <taxon>Pseudomonadota</taxon>
        <taxon>Alphaproteobacteria</taxon>
        <taxon>Acetobacterales</taxon>
        <taxon>Acetobacteraceae</taxon>
        <taxon>Plastoroseomonas</taxon>
    </lineage>
</organism>
<evidence type="ECO:0000256" key="15">
    <source>
        <dbReference type="RuleBase" id="RU003357"/>
    </source>
</evidence>
<keyword evidence="4 14" id="KW-1134">Transmembrane beta strand</keyword>
<keyword evidence="12 18" id="KW-0675">Receptor</keyword>
<dbReference type="Gene3D" id="2.40.170.20">
    <property type="entry name" value="TonB-dependent receptor, beta-barrel domain"/>
    <property type="match status" value="1"/>
</dbReference>
<keyword evidence="11 14" id="KW-0472">Membrane</keyword>
<proteinExistence type="inferred from homology"/>
<dbReference type="Pfam" id="PF07715">
    <property type="entry name" value="Plug"/>
    <property type="match status" value="1"/>
</dbReference>
<keyword evidence="3 14" id="KW-0813">Transport</keyword>
<protein>
    <submittedName>
        <fullName evidence="18">TonB-dependent siderophore receptor</fullName>
    </submittedName>
</protein>
<feature type="chain" id="PRO_5046897934" evidence="16">
    <location>
        <begin position="30"/>
        <end position="804"/>
    </location>
</feature>
<comment type="similarity">
    <text evidence="2 14 15">Belongs to the TonB-dependent receptor family.</text>
</comment>
<feature type="domain" description="Secretin/TonB short N-terminal" evidence="17">
    <location>
        <begin position="66"/>
        <end position="117"/>
    </location>
</feature>
<keyword evidence="10 15" id="KW-0798">TonB box</keyword>
<evidence type="ECO:0000256" key="8">
    <source>
        <dbReference type="ARBA" id="ARBA00023004"/>
    </source>
</evidence>
<evidence type="ECO:0000256" key="4">
    <source>
        <dbReference type="ARBA" id="ARBA00022452"/>
    </source>
</evidence>
<evidence type="ECO:0000256" key="16">
    <source>
        <dbReference type="SAM" id="SignalP"/>
    </source>
</evidence>
<feature type="signal peptide" evidence="16">
    <location>
        <begin position="1"/>
        <end position="29"/>
    </location>
</feature>
<dbReference type="RefSeq" id="WP_211850327.1">
    <property type="nucleotide sequence ID" value="NZ_JAAGBB010000001.1"/>
</dbReference>
<dbReference type="PROSITE" id="PS52016">
    <property type="entry name" value="TONB_DEPENDENT_REC_3"/>
    <property type="match status" value="1"/>
</dbReference>
<dbReference type="InterPro" id="IPR000531">
    <property type="entry name" value="Beta-barrel_TonB"/>
</dbReference>
<keyword evidence="13 14" id="KW-0998">Cell outer membrane</keyword>
<keyword evidence="6 14" id="KW-0812">Transmembrane</keyword>
<dbReference type="InterPro" id="IPR010105">
    <property type="entry name" value="TonB_sidphr_rcpt"/>
</dbReference>
<comment type="caution">
    <text evidence="18">The sequence shown here is derived from an EMBL/GenBank/DDBJ whole genome shotgun (WGS) entry which is preliminary data.</text>
</comment>
<evidence type="ECO:0000256" key="13">
    <source>
        <dbReference type="ARBA" id="ARBA00023237"/>
    </source>
</evidence>
<keyword evidence="19" id="KW-1185">Reference proteome</keyword>
<evidence type="ECO:0000256" key="3">
    <source>
        <dbReference type="ARBA" id="ARBA00022448"/>
    </source>
</evidence>
<dbReference type="InterPro" id="IPR011662">
    <property type="entry name" value="Secretin/TonB_short_N"/>
</dbReference>
<dbReference type="SMART" id="SM00965">
    <property type="entry name" value="STN"/>
    <property type="match status" value="1"/>
</dbReference>
<evidence type="ECO:0000256" key="10">
    <source>
        <dbReference type="ARBA" id="ARBA00023077"/>
    </source>
</evidence>
<keyword evidence="8" id="KW-0408">Iron</keyword>
<dbReference type="PANTHER" id="PTHR32552:SF68">
    <property type="entry name" value="FERRICHROME OUTER MEMBRANE TRANSPORTER_PHAGE RECEPTOR"/>
    <property type="match status" value="1"/>
</dbReference>
<evidence type="ECO:0000256" key="9">
    <source>
        <dbReference type="ARBA" id="ARBA00023065"/>
    </source>
</evidence>
<keyword evidence="5" id="KW-0410">Iron transport</keyword>
<gene>
    <name evidence="18" type="ORF">GXW71_00580</name>
</gene>
<dbReference type="NCBIfam" id="TIGR01783">
    <property type="entry name" value="TonB-siderophor"/>
    <property type="match status" value="1"/>
</dbReference>
<evidence type="ECO:0000256" key="14">
    <source>
        <dbReference type="PROSITE-ProRule" id="PRU01360"/>
    </source>
</evidence>
<evidence type="ECO:0000259" key="17">
    <source>
        <dbReference type="SMART" id="SM00965"/>
    </source>
</evidence>
<evidence type="ECO:0000256" key="1">
    <source>
        <dbReference type="ARBA" id="ARBA00004571"/>
    </source>
</evidence>
<comment type="subcellular location">
    <subcellularLocation>
        <location evidence="1 14">Cell outer membrane</location>
        <topology evidence="1 14">Multi-pass membrane protein</topology>
    </subcellularLocation>
</comment>
<dbReference type="InterPro" id="IPR037066">
    <property type="entry name" value="Plug_dom_sf"/>
</dbReference>
<dbReference type="EMBL" id="JAAGBB010000001">
    <property type="protein sequence ID" value="MBR0662838.1"/>
    <property type="molecule type" value="Genomic_DNA"/>
</dbReference>
<evidence type="ECO:0000256" key="7">
    <source>
        <dbReference type="ARBA" id="ARBA00022729"/>
    </source>
</evidence>
<dbReference type="SUPFAM" id="SSF56935">
    <property type="entry name" value="Porins"/>
    <property type="match status" value="1"/>
</dbReference>
<sequence>MTGIFHRRPGWLLAGTALTAITLSLPAAAQRPGSAPAATRPTGRAFEIPAQPLASALNAYGRQSGLQVTAEAGVVAGLSSQPVSGTFTTEEALHRLLAGTGVTWHVTGDGTVMLTRPPAPSGALAVPEVNVTAGRLRSWSPVRGYAAMIGAAGTRTDTPLLETPQSVSIVTADQIRATDSSSVTEALAYTPGLAAQASTYSRMADDLMIRGFNVADGYSGILRDGMRLGPNVYGTVQEPYGLERVEVVRGAASVLYGQLTPGGLVNTVSKRPTDEPLHELNIGYGSYNRRFISGDFGDRLTEDGTVTYRLTGLWRDADSWIDHTEDNRRYIAPAITWRPTQDTSLTLLASYQRTETQFSAPMPFAALNSGTVPRDFFSGEPGFDRFQVDAYTAGYLLEHAFSDRVAFRSSARYFTSTGRWDYLTFLSLAPNGTLSRGLSQREESSTGLVADNSLELRFDTGPASHTLLAGVDYFTARYNSHRYTTGTAYPINVNNPVYGRLPIVNRAADRGSRVNGDQVGIYAQDQIRLFDRLVLTLGGRYDWSSRETEIFRTGQRSSQDDSAFTSRVGLVYLFDSGFAPYVSFSQSFAPNIGSDRNGGAFSPTRGTQYEVGLRYQPPGTSLLFSAAAYQLTQQDALVTDLVDPNYQVQAGEVRSRGFELEARGDIGPFGFVASYSYTDARTTETTVAAQRGQRVPLVPYNTAALWGDVRLDGIGLPGLKIGGGVRFVGAANVPGFSRDTPSYVLADAMVRYDLDHLAPSLRGTSITINAHNLFGEKYFTCAGDSGGCRYGAPRTVLATLSYRW</sequence>
<dbReference type="Proteomes" id="UP001196870">
    <property type="component" value="Unassembled WGS sequence"/>
</dbReference>
<evidence type="ECO:0000256" key="12">
    <source>
        <dbReference type="ARBA" id="ARBA00023170"/>
    </source>
</evidence>
<dbReference type="InterPro" id="IPR036942">
    <property type="entry name" value="Beta-barrel_TonB_sf"/>
</dbReference>
<evidence type="ECO:0000256" key="6">
    <source>
        <dbReference type="ARBA" id="ARBA00022692"/>
    </source>
</evidence>
<dbReference type="Gene3D" id="2.170.130.10">
    <property type="entry name" value="TonB-dependent receptor, plug domain"/>
    <property type="match status" value="1"/>
</dbReference>
<evidence type="ECO:0000256" key="11">
    <source>
        <dbReference type="ARBA" id="ARBA00023136"/>
    </source>
</evidence>
<dbReference type="PANTHER" id="PTHR32552">
    <property type="entry name" value="FERRICHROME IRON RECEPTOR-RELATED"/>
    <property type="match status" value="1"/>
</dbReference>